<dbReference type="PANTHER" id="PTHR24221">
    <property type="entry name" value="ATP-BINDING CASSETTE SUB-FAMILY B"/>
    <property type="match status" value="1"/>
</dbReference>
<feature type="transmembrane region" description="Helical" evidence="5">
    <location>
        <begin position="80"/>
        <end position="100"/>
    </location>
</feature>
<keyword evidence="2 5" id="KW-0812">Transmembrane</keyword>
<dbReference type="GO" id="GO:0140359">
    <property type="term" value="F:ABC-type transporter activity"/>
    <property type="evidence" value="ECO:0007669"/>
    <property type="project" value="InterPro"/>
</dbReference>
<feature type="non-terminal residue" evidence="7">
    <location>
        <position position="1"/>
    </location>
</feature>
<dbReference type="Gene3D" id="1.20.1560.10">
    <property type="entry name" value="ABC transporter type 1, transmembrane domain"/>
    <property type="match status" value="1"/>
</dbReference>
<evidence type="ECO:0000256" key="5">
    <source>
        <dbReference type="SAM" id="Phobius"/>
    </source>
</evidence>
<keyword evidence="4 5" id="KW-0472">Membrane</keyword>
<proteinExistence type="predicted"/>
<dbReference type="PROSITE" id="PS50929">
    <property type="entry name" value="ABC_TM1F"/>
    <property type="match status" value="1"/>
</dbReference>
<evidence type="ECO:0000313" key="8">
    <source>
        <dbReference type="Proteomes" id="UP001165082"/>
    </source>
</evidence>
<sequence length="490" mass="54777">PPPPSSSSSSFGKSKKELKIFDILVLLKPYFWPDATATSAVTNRVRACMTWVFVALSKVCSIYAPLLIGKASTCLIDGDYHGAIINSLIYVTLTLFSKAFKEGQSLVYLRVAQAAFVQLSKQTFNHLHELSLDWHLRKKLGDVLRSMDRGITACDTLMKYGFLYLIPALTECFVVCFIFAFHFNYWPLAVTIFYFVFLYILVTILMTLWRKKFRKSLNKNDNDYHDKITDSLVNFETVKYFTAERWEEKRFGDAVSKYQAKSVSVQASLSALNIAQQLLMQACLGLALTLSVFSIRDKIDCEAEEGSEDCYGMEAGDFVSITIYILQLFSPLNFLGSVYNALVMALVDLGNLSELLAEETDIMDVPGAVDIPRTKTFGGEDVIKFEDVTFRYPTAPVDKGLKGLNLTLKRGTITAIVGPTGAGKTTISRLLLRFYDVGGGRVVVNGVDIKKAKQTSLRHIIGVVPQDTPLFNDTIRYNIAYGNRDASFED</sequence>
<comment type="subcellular location">
    <subcellularLocation>
        <location evidence="1">Membrane</location>
        <topology evidence="1">Multi-pass membrane protein</topology>
    </subcellularLocation>
</comment>
<feature type="transmembrane region" description="Helical" evidence="5">
    <location>
        <begin position="188"/>
        <end position="209"/>
    </location>
</feature>
<dbReference type="OrthoDB" id="6500128at2759"/>
<dbReference type="SUPFAM" id="SSF52540">
    <property type="entry name" value="P-loop containing nucleoside triphosphate hydrolases"/>
    <property type="match status" value="1"/>
</dbReference>
<dbReference type="InterPro" id="IPR036640">
    <property type="entry name" value="ABC1_TM_sf"/>
</dbReference>
<dbReference type="Pfam" id="PF00005">
    <property type="entry name" value="ABC_tran"/>
    <property type="match status" value="1"/>
</dbReference>
<feature type="non-terminal residue" evidence="7">
    <location>
        <position position="490"/>
    </location>
</feature>
<name>A0A9W7L2F2_9STRA</name>
<protein>
    <recommendedName>
        <fullName evidence="6">ABC transmembrane type-1 domain-containing protein</fullName>
    </recommendedName>
</protein>
<dbReference type="EMBL" id="BRXZ01007180">
    <property type="protein sequence ID" value="GMI25201.1"/>
    <property type="molecule type" value="Genomic_DNA"/>
</dbReference>
<evidence type="ECO:0000259" key="6">
    <source>
        <dbReference type="PROSITE" id="PS50929"/>
    </source>
</evidence>
<organism evidence="7 8">
    <name type="scientific">Triparma retinervis</name>
    <dbReference type="NCBI Taxonomy" id="2557542"/>
    <lineage>
        <taxon>Eukaryota</taxon>
        <taxon>Sar</taxon>
        <taxon>Stramenopiles</taxon>
        <taxon>Ochrophyta</taxon>
        <taxon>Bolidophyceae</taxon>
        <taxon>Parmales</taxon>
        <taxon>Triparmaceae</taxon>
        <taxon>Triparma</taxon>
    </lineage>
</organism>
<gene>
    <name evidence="7" type="ORF">TrRE_jg12997</name>
</gene>
<dbReference type="PANTHER" id="PTHR24221:SF503">
    <property type="entry name" value="MITOCHONDRIAL POTASSIUM CHANNEL ATP-BINDING SUBUNIT"/>
    <property type="match status" value="1"/>
</dbReference>
<evidence type="ECO:0000313" key="7">
    <source>
        <dbReference type="EMBL" id="GMI25201.1"/>
    </source>
</evidence>
<dbReference type="InterPro" id="IPR039421">
    <property type="entry name" value="Type_1_exporter"/>
</dbReference>
<dbReference type="GO" id="GO:0016020">
    <property type="term" value="C:membrane"/>
    <property type="evidence" value="ECO:0007669"/>
    <property type="project" value="UniProtKB-SubCell"/>
</dbReference>
<dbReference type="SUPFAM" id="SSF90123">
    <property type="entry name" value="ABC transporter transmembrane region"/>
    <property type="match status" value="1"/>
</dbReference>
<dbReference type="GO" id="GO:0016887">
    <property type="term" value="F:ATP hydrolysis activity"/>
    <property type="evidence" value="ECO:0007669"/>
    <property type="project" value="InterPro"/>
</dbReference>
<dbReference type="GO" id="GO:0005524">
    <property type="term" value="F:ATP binding"/>
    <property type="evidence" value="ECO:0007669"/>
    <property type="project" value="InterPro"/>
</dbReference>
<evidence type="ECO:0000256" key="2">
    <source>
        <dbReference type="ARBA" id="ARBA00022692"/>
    </source>
</evidence>
<dbReference type="CDD" id="cd18560">
    <property type="entry name" value="ABC_6TM_ATM1_ABCB7_HMT1_ABCB6"/>
    <property type="match status" value="1"/>
</dbReference>
<dbReference type="AlphaFoldDB" id="A0A9W7L2F2"/>
<keyword evidence="3 5" id="KW-1133">Transmembrane helix</keyword>
<reference evidence="7" key="1">
    <citation type="submission" date="2022-07" db="EMBL/GenBank/DDBJ databases">
        <title>Genome analysis of Parmales, a sister group of diatoms, reveals the evolutionary specialization of diatoms from phago-mixotrophs to photoautotrophs.</title>
        <authorList>
            <person name="Ban H."/>
            <person name="Sato S."/>
            <person name="Yoshikawa S."/>
            <person name="Kazumasa Y."/>
            <person name="Nakamura Y."/>
            <person name="Ichinomiya M."/>
            <person name="Saitoh K."/>
            <person name="Sato N."/>
            <person name="Blanc-Mathieu R."/>
            <person name="Endo H."/>
            <person name="Kuwata A."/>
            <person name="Ogata H."/>
        </authorList>
    </citation>
    <scope>NUCLEOTIDE SEQUENCE</scope>
</reference>
<dbReference type="Pfam" id="PF00664">
    <property type="entry name" value="ABC_membrane"/>
    <property type="match status" value="1"/>
</dbReference>
<dbReference type="Gene3D" id="3.40.50.300">
    <property type="entry name" value="P-loop containing nucleotide triphosphate hydrolases"/>
    <property type="match status" value="1"/>
</dbReference>
<comment type="caution">
    <text evidence="7">The sequence shown here is derived from an EMBL/GenBank/DDBJ whole genome shotgun (WGS) entry which is preliminary data.</text>
</comment>
<dbReference type="Proteomes" id="UP001165082">
    <property type="component" value="Unassembled WGS sequence"/>
</dbReference>
<dbReference type="InterPro" id="IPR011527">
    <property type="entry name" value="ABC1_TM_dom"/>
</dbReference>
<feature type="transmembrane region" description="Helical" evidence="5">
    <location>
        <begin position="48"/>
        <end position="68"/>
    </location>
</feature>
<feature type="domain" description="ABC transmembrane type-1" evidence="6">
    <location>
        <begin position="52"/>
        <end position="344"/>
    </location>
</feature>
<feature type="transmembrane region" description="Helical" evidence="5">
    <location>
        <begin position="162"/>
        <end position="182"/>
    </location>
</feature>
<dbReference type="InterPro" id="IPR027417">
    <property type="entry name" value="P-loop_NTPase"/>
</dbReference>
<evidence type="ECO:0000256" key="3">
    <source>
        <dbReference type="ARBA" id="ARBA00022989"/>
    </source>
</evidence>
<keyword evidence="8" id="KW-1185">Reference proteome</keyword>
<dbReference type="InterPro" id="IPR003439">
    <property type="entry name" value="ABC_transporter-like_ATP-bd"/>
</dbReference>
<accession>A0A9W7L2F2</accession>
<evidence type="ECO:0000256" key="1">
    <source>
        <dbReference type="ARBA" id="ARBA00004141"/>
    </source>
</evidence>
<evidence type="ECO:0000256" key="4">
    <source>
        <dbReference type="ARBA" id="ARBA00023136"/>
    </source>
</evidence>